<keyword evidence="1" id="KW-0175">Coiled coil</keyword>
<comment type="caution">
    <text evidence="3">The sequence shown here is derived from an EMBL/GenBank/DDBJ whole genome shotgun (WGS) entry which is preliminary data.</text>
</comment>
<organism evidence="3 4">
    <name type="scientific">Petrolisthes manimaculis</name>
    <dbReference type="NCBI Taxonomy" id="1843537"/>
    <lineage>
        <taxon>Eukaryota</taxon>
        <taxon>Metazoa</taxon>
        <taxon>Ecdysozoa</taxon>
        <taxon>Arthropoda</taxon>
        <taxon>Crustacea</taxon>
        <taxon>Multicrustacea</taxon>
        <taxon>Malacostraca</taxon>
        <taxon>Eumalacostraca</taxon>
        <taxon>Eucarida</taxon>
        <taxon>Decapoda</taxon>
        <taxon>Pleocyemata</taxon>
        <taxon>Anomura</taxon>
        <taxon>Galatheoidea</taxon>
        <taxon>Porcellanidae</taxon>
        <taxon>Petrolisthes</taxon>
    </lineage>
</organism>
<dbReference type="AlphaFoldDB" id="A0AAE1PYC3"/>
<evidence type="ECO:0000256" key="2">
    <source>
        <dbReference type="SAM" id="MobiDB-lite"/>
    </source>
</evidence>
<feature type="coiled-coil region" evidence="1">
    <location>
        <begin position="57"/>
        <end position="108"/>
    </location>
</feature>
<gene>
    <name evidence="3" type="ORF">Pmani_012966</name>
</gene>
<reference evidence="3" key="1">
    <citation type="submission" date="2023-11" db="EMBL/GenBank/DDBJ databases">
        <title>Genome assemblies of two species of porcelain crab, Petrolisthes cinctipes and Petrolisthes manimaculis (Anomura: Porcellanidae).</title>
        <authorList>
            <person name="Angst P."/>
        </authorList>
    </citation>
    <scope>NUCLEOTIDE SEQUENCE</scope>
    <source>
        <strain evidence="3">PB745_02</strain>
        <tissue evidence="3">Gill</tissue>
    </source>
</reference>
<proteinExistence type="predicted"/>
<accession>A0AAE1PYC3</accession>
<dbReference type="Proteomes" id="UP001292094">
    <property type="component" value="Unassembled WGS sequence"/>
</dbReference>
<dbReference type="EMBL" id="JAWZYT010001076">
    <property type="protein sequence ID" value="KAK4315809.1"/>
    <property type="molecule type" value="Genomic_DNA"/>
</dbReference>
<evidence type="ECO:0000256" key="1">
    <source>
        <dbReference type="SAM" id="Coils"/>
    </source>
</evidence>
<evidence type="ECO:0000313" key="4">
    <source>
        <dbReference type="Proteomes" id="UP001292094"/>
    </source>
</evidence>
<sequence length="610" mass="68528">MNSCISGASTMEQDLTTNGFFGQLKTLCCQIDKNVSSLTFNLNQPAGEKPYSYDTTLKALNKDVQEVKTAFKEIRKQLLPTSKFSDYIEAMEELLNTQKKDIDKMEHYLTKFSYTPLPKPVEKFSMMEAAQNEDQQKMEEDCDRNVADGVLRGTPVLTSQLSVNPSVQHISHQASASIKSEPQDTPVSSKMERVGVEINVVPPDAETHKLGVNLLSEENGNDAPTPVIMPSNNPLWRNIITVQEDDQLHQPVGHMYKQIGAGNQLQRPDGHMSNRIPLPITPEEPHLSEYTMQLLSSLRSAGSNHNNTYSTINVPHTIERGTTDISADPIESQLAYSEGEMCTPEEPTLYNPISKSQFEYTSPSEPVLSCEVRQLKDIFRDNKTPEEPALSCEVGLNKGNLRDKKVPEEPALFYEAGFNKKDQRDNKTPEEPVLFYGAGHRNGNYRENKTPEEPELLTMCRSRPVEHYASKLVETDRGYDNDLPFSPELSEVTRSVLSLSTRAHQPIHQGPSNTTHYNKPRQHRVGPSFSDVYSQLSAKPSPDQQQPREVLQPLNRNLRTNFSSGVEKSTLTVPTYSSSTTMENFLGIDAMPPSPQLSEVTQRIFGQWRK</sequence>
<protein>
    <recommendedName>
        <fullName evidence="5">Spindle and kinetochore-associated protein 3</fullName>
    </recommendedName>
</protein>
<evidence type="ECO:0000313" key="3">
    <source>
        <dbReference type="EMBL" id="KAK4315809.1"/>
    </source>
</evidence>
<feature type="compositionally biased region" description="Polar residues" evidence="2">
    <location>
        <begin position="531"/>
        <end position="547"/>
    </location>
</feature>
<keyword evidence="4" id="KW-1185">Reference proteome</keyword>
<feature type="region of interest" description="Disordered" evidence="2">
    <location>
        <begin position="502"/>
        <end position="549"/>
    </location>
</feature>
<name>A0AAE1PYC3_9EUCA</name>
<evidence type="ECO:0008006" key="5">
    <source>
        <dbReference type="Google" id="ProtNLM"/>
    </source>
</evidence>
<dbReference type="Gene3D" id="6.10.250.1400">
    <property type="match status" value="1"/>
</dbReference>